<organism evidence="1 2">
    <name type="scientific">[Ruminococcus] torques L2-14</name>
    <dbReference type="NCBI Taxonomy" id="657313"/>
    <lineage>
        <taxon>Bacteria</taxon>
        <taxon>Bacillati</taxon>
        <taxon>Bacillota</taxon>
        <taxon>Clostridia</taxon>
        <taxon>Lachnospirales</taxon>
        <taxon>Lachnospiraceae</taxon>
        <taxon>Mediterraneibacter</taxon>
    </lineage>
</organism>
<protein>
    <submittedName>
        <fullName evidence="1">Uncharacterized protein</fullName>
    </submittedName>
</protein>
<reference evidence="1 2" key="1">
    <citation type="submission" date="2010-03" db="EMBL/GenBank/DDBJ databases">
        <title>The genome sequence of Ruminococcus torques L2-14.</title>
        <authorList>
            <consortium name="metaHIT consortium -- http://www.metahit.eu/"/>
            <person name="Pajon A."/>
            <person name="Turner K."/>
            <person name="Parkhill J."/>
            <person name="Duncan S."/>
            <person name="Flint H."/>
        </authorList>
    </citation>
    <scope>NUCLEOTIDE SEQUENCE [LARGE SCALE GENOMIC DNA]</scope>
    <source>
        <strain evidence="1 2">L2-14</strain>
    </source>
</reference>
<dbReference type="EMBL" id="FP929055">
    <property type="protein sequence ID" value="CBL26676.1"/>
    <property type="molecule type" value="Genomic_DNA"/>
</dbReference>
<proteinExistence type="predicted"/>
<sequence>MGIVVIGTVFIDIKGYSISPYIPAGRNVNKKEFHSKKEFL</sequence>
<dbReference type="Proteomes" id="UP000008956">
    <property type="component" value="Chromosome"/>
</dbReference>
<dbReference type="PATRIC" id="fig|657313.3.peg.2061"/>
<dbReference type="AlphaFoldDB" id="D4M614"/>
<name>D4M614_9FIRM</name>
<evidence type="ECO:0000313" key="1">
    <source>
        <dbReference type="EMBL" id="CBL26676.1"/>
    </source>
</evidence>
<accession>D4M614</accession>
<dbReference type="KEGG" id="rto:RTO_21650"/>
<dbReference type="HOGENOM" id="CLU_3296055_0_0_9"/>
<reference evidence="1 2" key="2">
    <citation type="submission" date="2010-03" db="EMBL/GenBank/DDBJ databases">
        <authorList>
            <person name="Pajon A."/>
        </authorList>
    </citation>
    <scope>NUCLEOTIDE SEQUENCE [LARGE SCALE GENOMIC DNA]</scope>
    <source>
        <strain evidence="1 2">L2-14</strain>
    </source>
</reference>
<gene>
    <name evidence="1" type="ORF">RTO_21650</name>
</gene>
<evidence type="ECO:0000313" key="2">
    <source>
        <dbReference type="Proteomes" id="UP000008956"/>
    </source>
</evidence>